<keyword evidence="2" id="KW-1185">Reference proteome</keyword>
<dbReference type="GO" id="GO:0016853">
    <property type="term" value="F:isomerase activity"/>
    <property type="evidence" value="ECO:0007669"/>
    <property type="project" value="InterPro"/>
</dbReference>
<dbReference type="Pfam" id="PF01263">
    <property type="entry name" value="Aldose_epim"/>
    <property type="match status" value="1"/>
</dbReference>
<protein>
    <recommendedName>
        <fullName evidence="3">Glucose-6-phosphate 1-epimerase</fullName>
    </recommendedName>
</protein>
<dbReference type="PANTHER" id="PTHR11122">
    <property type="entry name" value="APOSPORY-ASSOCIATED PROTEIN C-RELATED"/>
    <property type="match status" value="1"/>
</dbReference>
<organism evidence="1 2">
    <name type="scientific">Tessaracoccus defluvii</name>
    <dbReference type="NCBI Taxonomy" id="1285901"/>
    <lineage>
        <taxon>Bacteria</taxon>
        <taxon>Bacillati</taxon>
        <taxon>Actinomycetota</taxon>
        <taxon>Actinomycetes</taxon>
        <taxon>Propionibacteriales</taxon>
        <taxon>Propionibacteriaceae</taxon>
        <taxon>Tessaracoccus</taxon>
    </lineage>
</organism>
<evidence type="ECO:0000313" key="2">
    <source>
        <dbReference type="Proteomes" id="UP000516117"/>
    </source>
</evidence>
<dbReference type="GO" id="GO:0030246">
    <property type="term" value="F:carbohydrate binding"/>
    <property type="evidence" value="ECO:0007669"/>
    <property type="project" value="InterPro"/>
</dbReference>
<sequence length="271" mass="28817">MSSRADVITRTGDWGSIAVSPFGATVVSWCPDGVERLFTASDASPVLGEMWHGGIPVCAPWFGRGRGDWSVPHPHGLVSRVSWRLVGEESRVDGCMLEWRTDAAATSHLPGAQHYPPDLGYSLRIEASATALVLSLRIDSPTTEVVVDEAFHPYLRTGLPATVSGLNGVAFRDFAADHAGSEDSALTVDRYVDRVYCGAPETTLTDDGARLGLAGDAASSLIIWNPGPGSGMVPGDEWRDFVCIEYGNVQGNAVTIPAGGEHTLRTLLQVS</sequence>
<dbReference type="GO" id="GO:0005975">
    <property type="term" value="P:carbohydrate metabolic process"/>
    <property type="evidence" value="ECO:0007669"/>
    <property type="project" value="InterPro"/>
</dbReference>
<evidence type="ECO:0008006" key="3">
    <source>
        <dbReference type="Google" id="ProtNLM"/>
    </source>
</evidence>
<dbReference type="RefSeq" id="WP_187719702.1">
    <property type="nucleotide sequence ID" value="NZ_BAABBL010000006.1"/>
</dbReference>
<dbReference type="KEGG" id="tdf:H9L22_09385"/>
<dbReference type="InterPro" id="IPR008183">
    <property type="entry name" value="Aldose_1/G6P_1-epimerase"/>
</dbReference>
<dbReference type="Proteomes" id="UP000516117">
    <property type="component" value="Chromosome"/>
</dbReference>
<gene>
    <name evidence="1" type="ORF">H9L22_09385</name>
</gene>
<reference evidence="1 2" key="1">
    <citation type="submission" date="2020-08" db="EMBL/GenBank/DDBJ databases">
        <title>Genome sequence of Tessaracoccus defluvii JCM 17540T.</title>
        <authorList>
            <person name="Hyun D.-W."/>
            <person name="Bae J.-W."/>
        </authorList>
    </citation>
    <scope>NUCLEOTIDE SEQUENCE [LARGE SCALE GENOMIC DNA]</scope>
    <source>
        <strain evidence="1 2">JCM 17540</strain>
    </source>
</reference>
<evidence type="ECO:0000313" key="1">
    <source>
        <dbReference type="EMBL" id="QNP54562.1"/>
    </source>
</evidence>
<dbReference type="Gene3D" id="2.70.98.10">
    <property type="match status" value="1"/>
</dbReference>
<dbReference type="SUPFAM" id="SSF74650">
    <property type="entry name" value="Galactose mutarotase-like"/>
    <property type="match status" value="1"/>
</dbReference>
<name>A0A7H0H1Z6_9ACTN</name>
<dbReference type="AlphaFoldDB" id="A0A7H0H1Z6"/>
<proteinExistence type="predicted"/>
<dbReference type="PANTHER" id="PTHR11122:SF13">
    <property type="entry name" value="GLUCOSE-6-PHOSPHATE 1-EPIMERASE"/>
    <property type="match status" value="1"/>
</dbReference>
<dbReference type="EMBL" id="CP060789">
    <property type="protein sequence ID" value="QNP54562.1"/>
    <property type="molecule type" value="Genomic_DNA"/>
</dbReference>
<dbReference type="InterPro" id="IPR014718">
    <property type="entry name" value="GH-type_carb-bd"/>
</dbReference>
<dbReference type="InterPro" id="IPR011013">
    <property type="entry name" value="Gal_mutarotase_sf_dom"/>
</dbReference>
<accession>A0A7H0H1Z6</accession>